<dbReference type="GO" id="GO:0003677">
    <property type="term" value="F:DNA binding"/>
    <property type="evidence" value="ECO:0007669"/>
    <property type="project" value="UniProtKB-KW"/>
</dbReference>
<proteinExistence type="predicted"/>
<feature type="compositionally biased region" description="Polar residues" evidence="1">
    <location>
        <begin position="1"/>
        <end position="16"/>
    </location>
</feature>
<dbReference type="EMBL" id="QAYE01000013">
    <property type="protein sequence ID" value="PTW43959.1"/>
    <property type="molecule type" value="Genomic_DNA"/>
</dbReference>
<dbReference type="SUPFAM" id="SSF47413">
    <property type="entry name" value="lambda repressor-like DNA-binding domains"/>
    <property type="match status" value="1"/>
</dbReference>
<gene>
    <name evidence="2" type="ORF">C8J25_11322</name>
</gene>
<feature type="region of interest" description="Disordered" evidence="1">
    <location>
        <begin position="1"/>
        <end position="22"/>
    </location>
</feature>
<organism evidence="2 3">
    <name type="scientific">Sphingomonas faeni</name>
    <dbReference type="NCBI Taxonomy" id="185950"/>
    <lineage>
        <taxon>Bacteria</taxon>
        <taxon>Pseudomonadati</taxon>
        <taxon>Pseudomonadota</taxon>
        <taxon>Alphaproteobacteria</taxon>
        <taxon>Sphingomonadales</taxon>
        <taxon>Sphingomonadaceae</taxon>
        <taxon>Sphingomonas</taxon>
    </lineage>
</organism>
<name>A0A2T5TXK9_9SPHN</name>
<sequence length="116" mass="12263">MTRVSSRPQTEPTTASGAEGIAVPDSAEVRSRFADRVQALLGEMGLSKDELVERSALPSSRVDRILAGSLVPVTFRDMTVIAAVLGTPVHALLLPTNAAVEVVSLEVVEERRPGDA</sequence>
<evidence type="ECO:0000256" key="1">
    <source>
        <dbReference type="SAM" id="MobiDB-lite"/>
    </source>
</evidence>
<reference evidence="2 3" key="1">
    <citation type="submission" date="2018-04" db="EMBL/GenBank/DDBJ databases">
        <title>Genomic Encyclopedia of Type Strains, Phase III (KMG-III): the genomes of soil and plant-associated and newly described type strains.</title>
        <authorList>
            <person name="Whitman W."/>
        </authorList>
    </citation>
    <scope>NUCLEOTIDE SEQUENCE [LARGE SCALE GENOMIC DNA]</scope>
    <source>
        <strain evidence="2 3">MA-olki</strain>
    </source>
</reference>
<dbReference type="Proteomes" id="UP000244013">
    <property type="component" value="Unassembled WGS sequence"/>
</dbReference>
<accession>A0A2T5TXK9</accession>
<evidence type="ECO:0000313" key="2">
    <source>
        <dbReference type="EMBL" id="PTW43959.1"/>
    </source>
</evidence>
<comment type="caution">
    <text evidence="2">The sequence shown here is derived from an EMBL/GenBank/DDBJ whole genome shotgun (WGS) entry which is preliminary data.</text>
</comment>
<dbReference type="InterPro" id="IPR010982">
    <property type="entry name" value="Lambda_DNA-bd_dom_sf"/>
</dbReference>
<dbReference type="Gene3D" id="1.10.260.40">
    <property type="entry name" value="lambda repressor-like DNA-binding domains"/>
    <property type="match status" value="1"/>
</dbReference>
<evidence type="ECO:0000313" key="3">
    <source>
        <dbReference type="Proteomes" id="UP000244013"/>
    </source>
</evidence>
<protein>
    <submittedName>
        <fullName evidence="2">Cro/C1-type helix-turn-helix DNA-binding protein</fullName>
    </submittedName>
</protein>
<keyword evidence="2" id="KW-0238">DNA-binding</keyword>
<dbReference type="AlphaFoldDB" id="A0A2T5TXK9"/>